<sequence>MMKPLPVETLEPILHRFGVVYAVFARVEGQVLLQWGDPAPIPVLDENAFVGATRDMARVYRSLDRMLLPQMDVQGEHLGIRSKVGDQVVYALFFETRRFEAASPVERLRTEYSFCKSLSNAVDTVLLGWLAAR</sequence>
<evidence type="ECO:0000313" key="2">
    <source>
        <dbReference type="Proteomes" id="UP000217257"/>
    </source>
</evidence>
<dbReference type="EMBL" id="CP022098">
    <property type="protein sequence ID" value="ATB42269.1"/>
    <property type="molecule type" value="Genomic_DNA"/>
</dbReference>
<evidence type="ECO:0000313" key="1">
    <source>
        <dbReference type="EMBL" id="ATB42269.1"/>
    </source>
</evidence>
<gene>
    <name evidence="1" type="ORF">CYFUS_007747</name>
</gene>
<dbReference type="RefSeq" id="WP_157758917.1">
    <property type="nucleotide sequence ID" value="NZ_CP022098.1"/>
</dbReference>
<protein>
    <recommendedName>
        <fullName evidence="3">Roadblock/LAMTOR2 domain-containing protein</fullName>
    </recommendedName>
</protein>
<proteinExistence type="predicted"/>
<dbReference type="Proteomes" id="UP000217257">
    <property type="component" value="Chromosome"/>
</dbReference>
<reference evidence="1 2" key="1">
    <citation type="submission" date="2017-06" db="EMBL/GenBank/DDBJ databases">
        <title>Sequencing and comparative analysis of myxobacterial genomes.</title>
        <authorList>
            <person name="Rupp O."/>
            <person name="Goesmann A."/>
            <person name="Sogaard-Andersen L."/>
        </authorList>
    </citation>
    <scope>NUCLEOTIDE SEQUENCE [LARGE SCALE GENOMIC DNA]</scope>
    <source>
        <strain evidence="1 2">DSM 52655</strain>
    </source>
</reference>
<accession>A0A250JEF3</accession>
<name>A0A250JEF3_9BACT</name>
<dbReference type="KEGG" id="cfus:CYFUS_007747"/>
<dbReference type="AlphaFoldDB" id="A0A250JEF3"/>
<evidence type="ECO:0008006" key="3">
    <source>
        <dbReference type="Google" id="ProtNLM"/>
    </source>
</evidence>
<organism evidence="1 2">
    <name type="scientific">Cystobacter fuscus</name>
    <dbReference type="NCBI Taxonomy" id="43"/>
    <lineage>
        <taxon>Bacteria</taxon>
        <taxon>Pseudomonadati</taxon>
        <taxon>Myxococcota</taxon>
        <taxon>Myxococcia</taxon>
        <taxon>Myxococcales</taxon>
        <taxon>Cystobacterineae</taxon>
        <taxon>Archangiaceae</taxon>
        <taxon>Cystobacter</taxon>
    </lineage>
</organism>